<protein>
    <recommendedName>
        <fullName evidence="4">Prepilin-type N-terminal cleavage/methylation domain-containing protein</fullName>
    </recommendedName>
</protein>
<name>A0A1X9NF61_9GAMM</name>
<dbReference type="Pfam" id="PF07963">
    <property type="entry name" value="N_methyl"/>
    <property type="match status" value="1"/>
</dbReference>
<keyword evidence="1" id="KW-0812">Transmembrane</keyword>
<sequence length="159" mass="17204">MKVFSRADGFSLIELVTVILLLGIVATVVLPRFSSRDGFVEYAARDQWISSFRFAQQRAMYDHSGNCYSMATASGGFGSQQEGAFFGPVGEVNYTGDYNGIEVTDDGDNSFDLFFDGLGNVYSTDCADTPISNPLEITVTPGDLVISIYPTGFIKAGED</sequence>
<dbReference type="InterPro" id="IPR012902">
    <property type="entry name" value="N_methyl_site"/>
</dbReference>
<dbReference type="RefSeq" id="WP_085757701.1">
    <property type="nucleotide sequence ID" value="NZ_CP019343.1"/>
</dbReference>
<dbReference type="Proteomes" id="UP000193450">
    <property type="component" value="Chromosome"/>
</dbReference>
<evidence type="ECO:0000313" key="3">
    <source>
        <dbReference type="Proteomes" id="UP000193450"/>
    </source>
</evidence>
<organism evidence="2 3">
    <name type="scientific">Oceanicoccus sagamiensis</name>
    <dbReference type="NCBI Taxonomy" id="716816"/>
    <lineage>
        <taxon>Bacteria</taxon>
        <taxon>Pseudomonadati</taxon>
        <taxon>Pseudomonadota</taxon>
        <taxon>Gammaproteobacteria</taxon>
        <taxon>Cellvibrionales</taxon>
        <taxon>Spongiibacteraceae</taxon>
        <taxon>Oceanicoccus</taxon>
    </lineage>
</organism>
<evidence type="ECO:0000256" key="1">
    <source>
        <dbReference type="SAM" id="Phobius"/>
    </source>
</evidence>
<proteinExistence type="predicted"/>
<evidence type="ECO:0008006" key="4">
    <source>
        <dbReference type="Google" id="ProtNLM"/>
    </source>
</evidence>
<gene>
    <name evidence="2" type="ORF">BST96_05305</name>
</gene>
<dbReference type="InterPro" id="IPR045584">
    <property type="entry name" value="Pilin-like"/>
</dbReference>
<dbReference type="NCBIfam" id="TIGR02532">
    <property type="entry name" value="IV_pilin_GFxxxE"/>
    <property type="match status" value="1"/>
</dbReference>
<keyword evidence="1" id="KW-0472">Membrane</keyword>
<dbReference type="KEGG" id="osg:BST96_05305"/>
<evidence type="ECO:0000313" key="2">
    <source>
        <dbReference type="EMBL" id="ARN73587.1"/>
    </source>
</evidence>
<keyword evidence="3" id="KW-1185">Reference proteome</keyword>
<dbReference type="Gene3D" id="3.30.700.10">
    <property type="entry name" value="Glycoprotein, Type 4 Pilin"/>
    <property type="match status" value="1"/>
</dbReference>
<accession>A0A1X9NF61</accession>
<feature type="transmembrane region" description="Helical" evidence="1">
    <location>
        <begin position="12"/>
        <end position="30"/>
    </location>
</feature>
<dbReference type="EMBL" id="CP019343">
    <property type="protein sequence ID" value="ARN73587.1"/>
    <property type="molecule type" value="Genomic_DNA"/>
</dbReference>
<dbReference type="SUPFAM" id="SSF54523">
    <property type="entry name" value="Pili subunits"/>
    <property type="match status" value="1"/>
</dbReference>
<keyword evidence="1" id="KW-1133">Transmembrane helix</keyword>
<reference evidence="2 3" key="1">
    <citation type="submission" date="2016-11" db="EMBL/GenBank/DDBJ databases">
        <title>Trade-off between light-utilization and light-protection in marine flavobacteria.</title>
        <authorList>
            <person name="Kumagai Y."/>
        </authorList>
    </citation>
    <scope>NUCLEOTIDE SEQUENCE [LARGE SCALE GENOMIC DNA]</scope>
    <source>
        <strain evidence="2 3">NBRC 107125</strain>
    </source>
</reference>
<dbReference type="AlphaFoldDB" id="A0A1X9NF61"/>
<dbReference type="STRING" id="716816.BST96_05305"/>
<dbReference type="OrthoDB" id="5873580at2"/>